<feature type="compositionally biased region" description="Polar residues" evidence="1">
    <location>
        <begin position="231"/>
        <end position="246"/>
    </location>
</feature>
<feature type="compositionally biased region" description="Basic and acidic residues" evidence="1">
    <location>
        <begin position="220"/>
        <end position="230"/>
    </location>
</feature>
<feature type="region of interest" description="Disordered" evidence="1">
    <location>
        <begin position="207"/>
        <end position="246"/>
    </location>
</feature>
<name>A0A6A6V9N0_9PLEO</name>
<evidence type="ECO:0000313" key="3">
    <source>
        <dbReference type="Proteomes" id="UP000799440"/>
    </source>
</evidence>
<evidence type="ECO:0000256" key="1">
    <source>
        <dbReference type="SAM" id="MobiDB-lite"/>
    </source>
</evidence>
<keyword evidence="3" id="KW-1185">Reference proteome</keyword>
<proteinExistence type="predicted"/>
<reference evidence="2" key="1">
    <citation type="journal article" date="2020" name="Stud. Mycol.">
        <title>101 Dothideomycetes genomes: a test case for predicting lifestyles and emergence of pathogens.</title>
        <authorList>
            <person name="Haridas S."/>
            <person name="Albert R."/>
            <person name="Binder M."/>
            <person name="Bloem J."/>
            <person name="Labutti K."/>
            <person name="Salamov A."/>
            <person name="Andreopoulos B."/>
            <person name="Baker S."/>
            <person name="Barry K."/>
            <person name="Bills G."/>
            <person name="Bluhm B."/>
            <person name="Cannon C."/>
            <person name="Castanera R."/>
            <person name="Culley D."/>
            <person name="Daum C."/>
            <person name="Ezra D."/>
            <person name="Gonzalez J."/>
            <person name="Henrissat B."/>
            <person name="Kuo A."/>
            <person name="Liang C."/>
            <person name="Lipzen A."/>
            <person name="Lutzoni F."/>
            <person name="Magnuson J."/>
            <person name="Mondo S."/>
            <person name="Nolan M."/>
            <person name="Ohm R."/>
            <person name="Pangilinan J."/>
            <person name="Park H.-J."/>
            <person name="Ramirez L."/>
            <person name="Alfaro M."/>
            <person name="Sun H."/>
            <person name="Tritt A."/>
            <person name="Yoshinaga Y."/>
            <person name="Zwiers L.-H."/>
            <person name="Turgeon B."/>
            <person name="Goodwin S."/>
            <person name="Spatafora J."/>
            <person name="Crous P."/>
            <person name="Grigoriev I."/>
        </authorList>
    </citation>
    <scope>NUCLEOTIDE SEQUENCE</scope>
    <source>
        <strain evidence="2">CBS 119925</strain>
    </source>
</reference>
<dbReference type="Proteomes" id="UP000799440">
    <property type="component" value="Unassembled WGS sequence"/>
</dbReference>
<sequence length="246" mass="28156">MAPYTRVTVSCDGHGDPTPPKVYFKQSFMDRFANLRFIAHCLELRAQREETSALEDGDQHENDTGDGVDLSWQSLDKLLDVERQWAQLINMIPALKKGAPVLNEDGSYVHQPCLQDIRGYVRLAVDSIQYSVDVANDLNEKSSFKSGLITHYIKHKEQDDELRRNYLVDYIDRLAKCEVAARADWEKTFKKDTAALKAAEKRMARLWAEKMTQGPENEELSDKENYESRSESGSTLSWAFNQSVED</sequence>
<evidence type="ECO:0000313" key="2">
    <source>
        <dbReference type="EMBL" id="KAF2747235.1"/>
    </source>
</evidence>
<dbReference type="EMBL" id="MU006573">
    <property type="protein sequence ID" value="KAF2747235.1"/>
    <property type="molecule type" value="Genomic_DNA"/>
</dbReference>
<protein>
    <submittedName>
        <fullName evidence="2">Uncharacterized protein</fullName>
    </submittedName>
</protein>
<accession>A0A6A6V9N0</accession>
<gene>
    <name evidence="2" type="ORF">M011DRAFT_52263</name>
</gene>
<organism evidence="2 3">
    <name type="scientific">Sporormia fimetaria CBS 119925</name>
    <dbReference type="NCBI Taxonomy" id="1340428"/>
    <lineage>
        <taxon>Eukaryota</taxon>
        <taxon>Fungi</taxon>
        <taxon>Dikarya</taxon>
        <taxon>Ascomycota</taxon>
        <taxon>Pezizomycotina</taxon>
        <taxon>Dothideomycetes</taxon>
        <taxon>Pleosporomycetidae</taxon>
        <taxon>Pleosporales</taxon>
        <taxon>Sporormiaceae</taxon>
        <taxon>Sporormia</taxon>
    </lineage>
</organism>
<dbReference type="AlphaFoldDB" id="A0A6A6V9N0"/>